<dbReference type="AlphaFoldDB" id="A0A1M5V2K9"/>
<name>A0A1M5V2K9_9EURY</name>
<sequence>MPHLRFDLSAAVDDGERASFAAWVAETYADVMETGTDHVGVIVTESDPRLGRADEGDSVALVNADIRVGRSVEQRHELARRLTAELGDRFSVPEKFVYVVFTEHAGVDFVLGGDPLDGWDSGEASGDGPAGPGAAGTE</sequence>
<protein>
    <submittedName>
        <fullName evidence="4">Tautomerase enzyme</fullName>
    </submittedName>
</protein>
<dbReference type="STRING" id="43928.SAMN05443636_3224"/>
<proteinExistence type="predicted"/>
<feature type="region of interest" description="Disordered" evidence="2">
    <location>
        <begin position="118"/>
        <end position="138"/>
    </location>
</feature>
<keyword evidence="1" id="KW-0413">Isomerase</keyword>
<evidence type="ECO:0000259" key="3">
    <source>
        <dbReference type="Pfam" id="PF01361"/>
    </source>
</evidence>
<accession>A0A1M5V2K9</accession>
<evidence type="ECO:0000313" key="4">
    <source>
        <dbReference type="EMBL" id="SHH69502.1"/>
    </source>
</evidence>
<dbReference type="InterPro" id="IPR014347">
    <property type="entry name" value="Tautomerase/MIF_sf"/>
</dbReference>
<dbReference type="Proteomes" id="UP000184357">
    <property type="component" value="Unassembled WGS sequence"/>
</dbReference>
<dbReference type="EMBL" id="FQWV01000014">
    <property type="protein sequence ID" value="SHH69502.1"/>
    <property type="molecule type" value="Genomic_DNA"/>
</dbReference>
<dbReference type="Gene3D" id="3.30.429.10">
    <property type="entry name" value="Macrophage Migration Inhibitory Factor"/>
    <property type="match status" value="1"/>
</dbReference>
<keyword evidence="5" id="KW-1185">Reference proteome</keyword>
<dbReference type="OrthoDB" id="210530at2157"/>
<evidence type="ECO:0000256" key="2">
    <source>
        <dbReference type="SAM" id="MobiDB-lite"/>
    </source>
</evidence>
<evidence type="ECO:0000256" key="1">
    <source>
        <dbReference type="ARBA" id="ARBA00023235"/>
    </source>
</evidence>
<dbReference type="InterPro" id="IPR004370">
    <property type="entry name" value="4-OT-like_dom"/>
</dbReference>
<evidence type="ECO:0000313" key="5">
    <source>
        <dbReference type="Proteomes" id="UP000184357"/>
    </source>
</evidence>
<organism evidence="4 5">
    <name type="scientific">Halobaculum gomorrense</name>
    <dbReference type="NCBI Taxonomy" id="43928"/>
    <lineage>
        <taxon>Archaea</taxon>
        <taxon>Methanobacteriati</taxon>
        <taxon>Methanobacteriota</taxon>
        <taxon>Stenosarchaea group</taxon>
        <taxon>Halobacteria</taxon>
        <taxon>Halobacteriales</taxon>
        <taxon>Haloferacaceae</taxon>
        <taxon>Halobaculum</taxon>
    </lineage>
</organism>
<feature type="compositionally biased region" description="Gly residues" evidence="2">
    <location>
        <begin position="128"/>
        <end position="138"/>
    </location>
</feature>
<dbReference type="GO" id="GO:0016853">
    <property type="term" value="F:isomerase activity"/>
    <property type="evidence" value="ECO:0007669"/>
    <property type="project" value="UniProtKB-KW"/>
</dbReference>
<dbReference type="RefSeq" id="WP_073311474.1">
    <property type="nucleotide sequence ID" value="NZ_FQWV01000014.1"/>
</dbReference>
<reference evidence="4 5" key="1">
    <citation type="submission" date="2016-11" db="EMBL/GenBank/DDBJ databases">
        <authorList>
            <person name="Jaros S."/>
            <person name="Januszkiewicz K."/>
            <person name="Wedrychowicz H."/>
        </authorList>
    </citation>
    <scope>NUCLEOTIDE SEQUENCE [LARGE SCALE GENOMIC DNA]</scope>
    <source>
        <strain evidence="4 5">DSM 9297</strain>
    </source>
</reference>
<dbReference type="Pfam" id="PF01361">
    <property type="entry name" value="Tautomerase"/>
    <property type="match status" value="1"/>
</dbReference>
<dbReference type="SUPFAM" id="SSF55331">
    <property type="entry name" value="Tautomerase/MIF"/>
    <property type="match status" value="1"/>
</dbReference>
<feature type="domain" description="4-oxalocrotonate tautomerase-like" evidence="3">
    <location>
        <begin position="61"/>
        <end position="115"/>
    </location>
</feature>
<gene>
    <name evidence="4" type="ORF">SAMN05443636_3224</name>
</gene>